<protein>
    <submittedName>
        <fullName evidence="1">Uncharacterized protein</fullName>
    </submittedName>
</protein>
<evidence type="ECO:0000313" key="2">
    <source>
        <dbReference type="Proteomes" id="UP001607303"/>
    </source>
</evidence>
<organism evidence="1 2">
    <name type="scientific">Vespula maculifrons</name>
    <name type="common">Eastern yellow jacket</name>
    <name type="synonym">Wasp</name>
    <dbReference type="NCBI Taxonomy" id="7453"/>
    <lineage>
        <taxon>Eukaryota</taxon>
        <taxon>Metazoa</taxon>
        <taxon>Ecdysozoa</taxon>
        <taxon>Arthropoda</taxon>
        <taxon>Hexapoda</taxon>
        <taxon>Insecta</taxon>
        <taxon>Pterygota</taxon>
        <taxon>Neoptera</taxon>
        <taxon>Endopterygota</taxon>
        <taxon>Hymenoptera</taxon>
        <taxon>Apocrita</taxon>
        <taxon>Aculeata</taxon>
        <taxon>Vespoidea</taxon>
        <taxon>Vespidae</taxon>
        <taxon>Vespinae</taxon>
        <taxon>Vespula</taxon>
    </lineage>
</organism>
<dbReference type="AlphaFoldDB" id="A0ABD2C3M2"/>
<reference evidence="1 2" key="1">
    <citation type="journal article" date="2024" name="Ann. Entomol. Soc. Am.">
        <title>Genomic analyses of the southern and eastern yellowjacket wasps (Hymenoptera: Vespidae) reveal evolutionary signatures of social life.</title>
        <authorList>
            <person name="Catto M.A."/>
            <person name="Caine P.B."/>
            <person name="Orr S.E."/>
            <person name="Hunt B.G."/>
            <person name="Goodisman M.A.D."/>
        </authorList>
    </citation>
    <scope>NUCLEOTIDE SEQUENCE [LARGE SCALE GENOMIC DNA]</scope>
    <source>
        <strain evidence="1">232</strain>
        <tissue evidence="1">Head and thorax</tissue>
    </source>
</reference>
<name>A0ABD2C3M2_VESMC</name>
<dbReference type="Proteomes" id="UP001607303">
    <property type="component" value="Unassembled WGS sequence"/>
</dbReference>
<comment type="caution">
    <text evidence="1">The sequence shown here is derived from an EMBL/GenBank/DDBJ whole genome shotgun (WGS) entry which is preliminary data.</text>
</comment>
<keyword evidence="2" id="KW-1185">Reference proteome</keyword>
<gene>
    <name evidence="1" type="ORF">V1477_011030</name>
</gene>
<dbReference type="EMBL" id="JAYRBN010000061">
    <property type="protein sequence ID" value="KAL2739641.1"/>
    <property type="molecule type" value="Genomic_DNA"/>
</dbReference>
<evidence type="ECO:0000313" key="1">
    <source>
        <dbReference type="EMBL" id="KAL2739641.1"/>
    </source>
</evidence>
<sequence>MTYGRSLMANNRSPTEMFMAGNCPESANHHGLLAFKEKRSIRLLDRDEYNGVRFELRVLPTSLSNEELTENVKVEIFSLKLRGTSQTPTECLIPDEEHICSRFVCPAEVHVQVHMPDVLLDDE</sequence>
<accession>A0ABD2C3M2</accession>
<proteinExistence type="predicted"/>